<proteinExistence type="predicted"/>
<organism evidence="1 2">
    <name type="scientific">Rhodonellum ikkaensis</name>
    <dbReference type="NCBI Taxonomy" id="336829"/>
    <lineage>
        <taxon>Bacteria</taxon>
        <taxon>Pseudomonadati</taxon>
        <taxon>Bacteroidota</taxon>
        <taxon>Cytophagia</taxon>
        <taxon>Cytophagales</taxon>
        <taxon>Cytophagaceae</taxon>
        <taxon>Rhodonellum</taxon>
    </lineage>
</organism>
<gene>
    <name evidence="1" type="ORF">SAMN05444412_103119</name>
</gene>
<dbReference type="Proteomes" id="UP000199663">
    <property type="component" value="Unassembled WGS sequence"/>
</dbReference>
<evidence type="ECO:0000313" key="2">
    <source>
        <dbReference type="Proteomes" id="UP000199663"/>
    </source>
</evidence>
<name>A0A1H3N6X0_9BACT</name>
<accession>A0A1H3N6X0</accession>
<evidence type="ECO:0000313" key="1">
    <source>
        <dbReference type="EMBL" id="SDY84514.1"/>
    </source>
</evidence>
<dbReference type="EMBL" id="FNQC01000003">
    <property type="protein sequence ID" value="SDY84514.1"/>
    <property type="molecule type" value="Genomic_DNA"/>
</dbReference>
<keyword evidence="2" id="KW-1185">Reference proteome</keyword>
<comment type="caution">
    <text evidence="1">The sequence shown here is derived from an EMBL/GenBank/DDBJ whole genome shotgun (WGS) entry which is preliminary data.</text>
</comment>
<protein>
    <submittedName>
        <fullName evidence="1">Uncharacterized protein</fullName>
    </submittedName>
</protein>
<reference evidence="1 2" key="1">
    <citation type="submission" date="2016-10" db="EMBL/GenBank/DDBJ databases">
        <authorList>
            <person name="Varghese N."/>
            <person name="Submissions S."/>
        </authorList>
    </citation>
    <scope>NUCLEOTIDE SEQUENCE [LARGE SCALE GENOMIC DNA]</scope>
    <source>
        <strain evidence="1 2">DSM 17997</strain>
    </source>
</reference>
<sequence>MMKVISKCDINYLNIIIFFINLRAIKLTIDDFKR</sequence>